<name>A0A9N6WQI9_9CRUS</name>
<dbReference type="EMBL" id="OC986160">
    <property type="protein sequence ID" value="CAG4642815.1"/>
    <property type="molecule type" value="Genomic_DNA"/>
</dbReference>
<evidence type="ECO:0000259" key="2">
    <source>
        <dbReference type="SMART" id="SM00535"/>
    </source>
</evidence>
<feature type="transmembrane region" description="Helical" evidence="1">
    <location>
        <begin position="297"/>
        <end position="315"/>
    </location>
</feature>
<dbReference type="InterPro" id="IPR000999">
    <property type="entry name" value="RNase_III_dom"/>
</dbReference>
<keyword evidence="1" id="KW-0472">Membrane</keyword>
<keyword evidence="1" id="KW-1133">Transmembrane helix</keyword>
<evidence type="ECO:0000313" key="3">
    <source>
        <dbReference type="EMBL" id="CAG4642815.1"/>
    </source>
</evidence>
<gene>
    <name evidence="3" type="primary">EOG090X0DYO</name>
</gene>
<dbReference type="InterPro" id="IPR036389">
    <property type="entry name" value="RNase_III_sf"/>
</dbReference>
<dbReference type="SUPFAM" id="SSF69065">
    <property type="entry name" value="RNase III domain-like"/>
    <property type="match status" value="1"/>
</dbReference>
<protein>
    <submittedName>
        <fullName evidence="3">EOG090X0DYO</fullName>
    </submittedName>
</protein>
<accession>A0A9N6WQI9</accession>
<feature type="domain" description="RNase III" evidence="2">
    <location>
        <begin position="91"/>
        <end position="230"/>
    </location>
</feature>
<dbReference type="FunFam" id="1.10.1520.10:FF:000039">
    <property type="entry name" value="39S ribosomal protein L44, mitochondrial"/>
    <property type="match status" value="1"/>
</dbReference>
<sequence length="333" mass="37747">MTAFLQTFRRQKLLSSSIGFLLNCEVNATSVRHYKARWVAPTLRDLKARKELENILNGGPKISHRNTFIEWNYNAELFAFGNRLGEKFDDNFLREALTDKSYIDREASKMSEVGLQPALAMKSNKELSERGQQQISKYVKGYLRAIFTEVPEEMIITIHDHLLSTEMLAYVGKNIGLGDLLLCAEFPCVDETFSTSFQALVAALEKSSGEERARRFVQDLVVTQLYSKDVNELWNPADPAGILNTLCDCLEVATSPVSRLIFESHHSVTFAVCPQFRSNTVLEIYHRSIFGSIRPNFLAIAVGAVVEAGFCMASYDVLFHMFRLFDSCYCQLF</sequence>
<keyword evidence="1" id="KW-0812">Transmembrane</keyword>
<dbReference type="InterPro" id="IPR055189">
    <property type="entry name" value="RM44_endonuclase"/>
</dbReference>
<dbReference type="Gene3D" id="1.10.1520.10">
    <property type="entry name" value="Ribonuclease III domain"/>
    <property type="match status" value="1"/>
</dbReference>
<dbReference type="AlphaFoldDB" id="A0A9N6WQI9"/>
<evidence type="ECO:0000256" key="1">
    <source>
        <dbReference type="SAM" id="Phobius"/>
    </source>
</evidence>
<organism evidence="3">
    <name type="scientific">Evadne anonyx</name>
    <dbReference type="NCBI Taxonomy" id="141404"/>
    <lineage>
        <taxon>Eukaryota</taxon>
        <taxon>Metazoa</taxon>
        <taxon>Ecdysozoa</taxon>
        <taxon>Arthropoda</taxon>
        <taxon>Crustacea</taxon>
        <taxon>Branchiopoda</taxon>
        <taxon>Diplostraca</taxon>
        <taxon>Cladocera</taxon>
        <taxon>Onychopoda</taxon>
        <taxon>Podonidae</taxon>
        <taxon>Evadne</taxon>
    </lineage>
</organism>
<dbReference type="GO" id="GO:0006396">
    <property type="term" value="P:RNA processing"/>
    <property type="evidence" value="ECO:0007669"/>
    <property type="project" value="InterPro"/>
</dbReference>
<proteinExistence type="predicted"/>
<reference evidence="3" key="1">
    <citation type="submission" date="2021-04" db="EMBL/GenBank/DDBJ databases">
        <authorList>
            <person name="Cornetti L."/>
        </authorList>
    </citation>
    <scope>NUCLEOTIDE SEQUENCE</scope>
</reference>
<dbReference type="Pfam" id="PF22935">
    <property type="entry name" value="RM44_endonuclase"/>
    <property type="match status" value="1"/>
</dbReference>
<dbReference type="GO" id="GO:0004525">
    <property type="term" value="F:ribonuclease III activity"/>
    <property type="evidence" value="ECO:0007669"/>
    <property type="project" value="InterPro"/>
</dbReference>
<dbReference type="SMART" id="SM00535">
    <property type="entry name" value="RIBOc"/>
    <property type="match status" value="1"/>
</dbReference>